<evidence type="ECO:0000259" key="1">
    <source>
        <dbReference type="Pfam" id="PF13649"/>
    </source>
</evidence>
<organism evidence="2 3">
    <name type="scientific">Dinoroseobacter shibae (strain DSM 16493 / NCIMB 14021 / DFL 12)</name>
    <dbReference type="NCBI Taxonomy" id="398580"/>
    <lineage>
        <taxon>Bacteria</taxon>
        <taxon>Pseudomonadati</taxon>
        <taxon>Pseudomonadota</taxon>
        <taxon>Alphaproteobacteria</taxon>
        <taxon>Rhodobacterales</taxon>
        <taxon>Roseobacteraceae</taxon>
        <taxon>Dinoroseobacter</taxon>
    </lineage>
</organism>
<name>A8LHW5_DINSH</name>
<dbReference type="eggNOG" id="COG4976">
    <property type="taxonomic scope" value="Bacteria"/>
</dbReference>
<dbReference type="RefSeq" id="WP_012177842.1">
    <property type="nucleotide sequence ID" value="NC_009952.1"/>
</dbReference>
<sequence length="207" mass="23077">MTPPPSPTPEQVLSTYGRVADDFARMRNTSLFELPMLQAVQAHAPGRDLLDLGCGPGAPLARWLSWRGFRVTGVDGAAGMLPHFRRSTRGARALRADMRHLALGQRFDALLAWDSFFHLSLRDQARMFPVFARHARRGAVLVFSSGPARGVAFGRAAGAPIFHASHAPLAYRRMLRQAGFTVLRFSPEDPALDRHSWWLCRRLSRAH</sequence>
<keyword evidence="2" id="KW-0808">Transferase</keyword>
<protein>
    <submittedName>
        <fullName evidence="2">Methyltransferase type 11</fullName>
        <ecNumber evidence="2">2.1.-.-</ecNumber>
    </submittedName>
</protein>
<dbReference type="Gene3D" id="3.40.50.150">
    <property type="entry name" value="Vaccinia Virus protein VP39"/>
    <property type="match status" value="1"/>
</dbReference>
<dbReference type="OrthoDB" id="9765084at2"/>
<evidence type="ECO:0000313" key="2">
    <source>
        <dbReference type="EMBL" id="ABV92912.1"/>
    </source>
</evidence>
<accession>A8LHW5</accession>
<dbReference type="Proteomes" id="UP000006833">
    <property type="component" value="Chromosome"/>
</dbReference>
<dbReference type="KEGG" id="dsh:Dshi_1170"/>
<dbReference type="InterPro" id="IPR029063">
    <property type="entry name" value="SAM-dependent_MTases_sf"/>
</dbReference>
<dbReference type="EMBL" id="CP000830">
    <property type="protein sequence ID" value="ABV92912.1"/>
    <property type="molecule type" value="Genomic_DNA"/>
</dbReference>
<feature type="domain" description="Methyltransferase" evidence="1">
    <location>
        <begin position="50"/>
        <end position="138"/>
    </location>
</feature>
<keyword evidence="3" id="KW-1185">Reference proteome</keyword>
<dbReference type="GO" id="GO:0032259">
    <property type="term" value="P:methylation"/>
    <property type="evidence" value="ECO:0007669"/>
    <property type="project" value="UniProtKB-KW"/>
</dbReference>
<dbReference type="AlphaFoldDB" id="A8LHW5"/>
<gene>
    <name evidence="2" type="ordered locus">Dshi_1170</name>
</gene>
<dbReference type="EC" id="2.1.-.-" evidence="2"/>
<dbReference type="HOGENOM" id="CLU_060397_3_1_5"/>
<dbReference type="CDD" id="cd02440">
    <property type="entry name" value="AdoMet_MTases"/>
    <property type="match status" value="1"/>
</dbReference>
<reference evidence="3" key="1">
    <citation type="journal article" date="2010" name="ISME J.">
        <title>The complete genome sequence of the algal symbiont Dinoroseobacter shibae: a hitchhiker's guide to life in the sea.</title>
        <authorList>
            <person name="Wagner-Dobler I."/>
            <person name="Ballhausen B."/>
            <person name="Berger M."/>
            <person name="Brinkhoff T."/>
            <person name="Buchholz I."/>
            <person name="Bunk B."/>
            <person name="Cypionka H."/>
            <person name="Daniel R."/>
            <person name="Drepper T."/>
            <person name="Gerdts G."/>
            <person name="Hahnke S."/>
            <person name="Han C."/>
            <person name="Jahn D."/>
            <person name="Kalhoefer D."/>
            <person name="Kiss H."/>
            <person name="Klenk H.P."/>
            <person name="Kyrpides N."/>
            <person name="Liebl W."/>
            <person name="Liesegang H."/>
            <person name="Meincke L."/>
            <person name="Pati A."/>
            <person name="Petersen J."/>
            <person name="Piekarski T."/>
            <person name="Pommerenke C."/>
            <person name="Pradella S."/>
            <person name="Pukall R."/>
            <person name="Rabus R."/>
            <person name="Stackebrandt E."/>
            <person name="Thole S."/>
            <person name="Thompson L."/>
            <person name="Tielen P."/>
            <person name="Tomasch J."/>
            <person name="von Jan M."/>
            <person name="Wanphrut N."/>
            <person name="Wichels A."/>
            <person name="Zech H."/>
            <person name="Simon M."/>
        </authorList>
    </citation>
    <scope>NUCLEOTIDE SEQUENCE [LARGE SCALE GENOMIC DNA]</scope>
    <source>
        <strain evidence="3">DSM 16493 / NCIMB 14021 / DFL 12</strain>
    </source>
</reference>
<evidence type="ECO:0000313" key="3">
    <source>
        <dbReference type="Proteomes" id="UP000006833"/>
    </source>
</evidence>
<dbReference type="Pfam" id="PF13649">
    <property type="entry name" value="Methyltransf_25"/>
    <property type="match status" value="1"/>
</dbReference>
<keyword evidence="2" id="KW-0489">Methyltransferase</keyword>
<dbReference type="STRING" id="398580.Dshi_1170"/>
<dbReference type="InterPro" id="IPR041698">
    <property type="entry name" value="Methyltransf_25"/>
</dbReference>
<dbReference type="SUPFAM" id="SSF53335">
    <property type="entry name" value="S-adenosyl-L-methionine-dependent methyltransferases"/>
    <property type="match status" value="1"/>
</dbReference>
<proteinExistence type="predicted"/>
<dbReference type="GO" id="GO:0008168">
    <property type="term" value="F:methyltransferase activity"/>
    <property type="evidence" value="ECO:0007669"/>
    <property type="project" value="UniProtKB-KW"/>
</dbReference>